<name>A0ABW2B5V1_9RHOB</name>
<dbReference type="Gene3D" id="1.10.357.40">
    <property type="entry name" value="YbiA-like"/>
    <property type="match status" value="1"/>
</dbReference>
<protein>
    <submittedName>
        <fullName evidence="4">NADAR family protein</fullName>
    </submittedName>
</protein>
<evidence type="ECO:0000313" key="5">
    <source>
        <dbReference type="Proteomes" id="UP001596353"/>
    </source>
</evidence>
<feature type="domain" description="NADAR" evidence="3">
    <location>
        <begin position="35"/>
        <end position="174"/>
    </location>
</feature>
<dbReference type="EMBL" id="JBHSWG010000001">
    <property type="protein sequence ID" value="MFC6760974.1"/>
    <property type="molecule type" value="Genomic_DNA"/>
</dbReference>
<dbReference type="InterPro" id="IPR012816">
    <property type="entry name" value="NADAR"/>
</dbReference>
<dbReference type="InterPro" id="IPR037238">
    <property type="entry name" value="YbiA-like_sf"/>
</dbReference>
<comment type="catalytic activity">
    <reaction evidence="1">
        <text>5-amino-6-(5-phospho-D-ribosylamino)uracil + H2O = 5,6-diaminouracil + D-ribose 5-phosphate</text>
        <dbReference type="Rhea" id="RHEA:55020"/>
        <dbReference type="ChEBI" id="CHEBI:15377"/>
        <dbReference type="ChEBI" id="CHEBI:46252"/>
        <dbReference type="ChEBI" id="CHEBI:58453"/>
        <dbReference type="ChEBI" id="CHEBI:78346"/>
    </reaction>
</comment>
<comment type="catalytic activity">
    <reaction evidence="2">
        <text>2,5-diamino-6-hydroxy-4-(5-phosphoribosylamino)-pyrimidine + H2O = 2,5,6-triamino-4-hydroxypyrimidine + D-ribose 5-phosphate</text>
        <dbReference type="Rhea" id="RHEA:23436"/>
        <dbReference type="ChEBI" id="CHEBI:15377"/>
        <dbReference type="ChEBI" id="CHEBI:58614"/>
        <dbReference type="ChEBI" id="CHEBI:78346"/>
        <dbReference type="ChEBI" id="CHEBI:137796"/>
    </reaction>
</comment>
<keyword evidence="5" id="KW-1185">Reference proteome</keyword>
<gene>
    <name evidence="4" type="ORF">ACFQFQ_18140</name>
</gene>
<comment type="caution">
    <text evidence="4">The sequence shown here is derived from an EMBL/GenBank/DDBJ whole genome shotgun (WGS) entry which is preliminary data.</text>
</comment>
<evidence type="ECO:0000256" key="2">
    <source>
        <dbReference type="ARBA" id="ARBA00000751"/>
    </source>
</evidence>
<reference evidence="5" key="1">
    <citation type="journal article" date="2019" name="Int. J. Syst. Evol. Microbiol.">
        <title>The Global Catalogue of Microorganisms (GCM) 10K type strain sequencing project: providing services to taxonomists for standard genome sequencing and annotation.</title>
        <authorList>
            <consortium name="The Broad Institute Genomics Platform"/>
            <consortium name="The Broad Institute Genome Sequencing Center for Infectious Disease"/>
            <person name="Wu L."/>
            <person name="Ma J."/>
        </authorList>
    </citation>
    <scope>NUCLEOTIDE SEQUENCE [LARGE SCALE GENOMIC DNA]</scope>
    <source>
        <strain evidence="5">CCUG 66188</strain>
    </source>
</reference>
<dbReference type="Pfam" id="PF08719">
    <property type="entry name" value="NADAR"/>
    <property type="match status" value="1"/>
</dbReference>
<dbReference type="CDD" id="cd15457">
    <property type="entry name" value="NADAR"/>
    <property type="match status" value="1"/>
</dbReference>
<sequence>MKNAVKGGNEPNLLAIFTSSGSYFAMHNEPENTVYFYAQTDAFSEFSNFSPYGVAFDGRWWRTVEHYFQAMKFRDEEYRERIRNCGKPKDAKALGMTRKIPLRPDWEDVKDAIMLDAVRCKFQTHEHPRKLLLSTGDSRIAENAPMDAYWGIGPDGAGLNRLGTILMQVREELQTDRI</sequence>
<dbReference type="SUPFAM" id="SSF143990">
    <property type="entry name" value="YbiA-like"/>
    <property type="match status" value="1"/>
</dbReference>
<accession>A0ABW2B5V1</accession>
<organism evidence="4 5">
    <name type="scientific">Sulfitobacter porphyrae</name>
    <dbReference type="NCBI Taxonomy" id="1246864"/>
    <lineage>
        <taxon>Bacteria</taxon>
        <taxon>Pseudomonadati</taxon>
        <taxon>Pseudomonadota</taxon>
        <taxon>Alphaproteobacteria</taxon>
        <taxon>Rhodobacterales</taxon>
        <taxon>Roseobacteraceae</taxon>
        <taxon>Sulfitobacter</taxon>
    </lineage>
</organism>
<proteinExistence type="predicted"/>
<evidence type="ECO:0000313" key="4">
    <source>
        <dbReference type="EMBL" id="MFC6760974.1"/>
    </source>
</evidence>
<dbReference type="Proteomes" id="UP001596353">
    <property type="component" value="Unassembled WGS sequence"/>
</dbReference>
<dbReference type="NCBIfam" id="TIGR02464">
    <property type="entry name" value="ribofla_fusion"/>
    <property type="match status" value="1"/>
</dbReference>
<evidence type="ECO:0000259" key="3">
    <source>
        <dbReference type="Pfam" id="PF08719"/>
    </source>
</evidence>
<evidence type="ECO:0000256" key="1">
    <source>
        <dbReference type="ARBA" id="ARBA00000022"/>
    </source>
</evidence>